<dbReference type="GO" id="GO:0005576">
    <property type="term" value="C:extracellular region"/>
    <property type="evidence" value="ECO:0007669"/>
    <property type="project" value="UniProtKB-SubCell"/>
</dbReference>
<dbReference type="SUPFAM" id="SSF64518">
    <property type="entry name" value="Phase 1 flagellin"/>
    <property type="match status" value="1"/>
</dbReference>
<evidence type="ECO:0000259" key="4">
    <source>
        <dbReference type="Pfam" id="PF00669"/>
    </source>
</evidence>
<protein>
    <recommendedName>
        <fullName evidence="3">Flagellin</fullName>
    </recommendedName>
</protein>
<evidence type="ECO:0000313" key="6">
    <source>
        <dbReference type="EMBL" id="AMU94863.1"/>
    </source>
</evidence>
<evidence type="ECO:0000256" key="2">
    <source>
        <dbReference type="ARBA" id="ARBA00023143"/>
    </source>
</evidence>
<comment type="subcellular location">
    <subcellularLocation>
        <location evidence="3">Secreted</location>
    </subcellularLocation>
    <subcellularLocation>
        <location evidence="3">Bacterial flagellum</location>
    </subcellularLocation>
</comment>
<dbReference type="PANTHER" id="PTHR42792">
    <property type="entry name" value="FLAGELLIN"/>
    <property type="match status" value="1"/>
</dbReference>
<keyword evidence="6" id="KW-0282">Flagellum</keyword>
<keyword evidence="6" id="KW-0966">Cell projection</keyword>
<dbReference type="EMBL" id="CP013342">
    <property type="protein sequence ID" value="AMU94863.1"/>
    <property type="molecule type" value="Genomic_DNA"/>
</dbReference>
<dbReference type="InterPro" id="IPR046358">
    <property type="entry name" value="Flagellin_C"/>
</dbReference>
<name>A0A142VYH1_9SPHN</name>
<evidence type="ECO:0000259" key="5">
    <source>
        <dbReference type="Pfam" id="PF00700"/>
    </source>
</evidence>
<feature type="domain" description="Flagellin N-terminal" evidence="4">
    <location>
        <begin position="19"/>
        <end position="138"/>
    </location>
</feature>
<dbReference type="Pfam" id="PF00669">
    <property type="entry name" value="Flagellin_N"/>
    <property type="match status" value="1"/>
</dbReference>
<dbReference type="STRING" id="1219058.AOA14_09635"/>
<keyword evidence="2 3" id="KW-0975">Bacterial flagellum</keyword>
<dbReference type="Proteomes" id="UP000076234">
    <property type="component" value="Chromosome"/>
</dbReference>
<dbReference type="KEGG" id="ster:AOA14_09635"/>
<dbReference type="Pfam" id="PF00700">
    <property type="entry name" value="Flagellin_C"/>
    <property type="match status" value="1"/>
</dbReference>
<dbReference type="InterPro" id="IPR001029">
    <property type="entry name" value="Flagellin_N"/>
</dbReference>
<keyword evidence="6" id="KW-0969">Cilium</keyword>
<proteinExistence type="inferred from homology"/>
<dbReference type="PANTHER" id="PTHR42792:SF1">
    <property type="entry name" value="FLAGELLAR HOOK-ASSOCIATED PROTEIN 3"/>
    <property type="match status" value="1"/>
</dbReference>
<dbReference type="AlphaFoldDB" id="A0A142VYH1"/>
<reference evidence="6 7" key="2">
    <citation type="journal article" date="2016" name="Genome Announc.">
        <title>Complete Genome Sequence of Sphingopyxis terrae Strain 203-1 (NBRC 111660), a Polyethylene Glycol Degrader.</title>
        <authorList>
            <person name="Ohtsubo Y."/>
            <person name="Nonoyama S."/>
            <person name="Nagata Y."/>
            <person name="Numata M."/>
            <person name="Tsuchikane K."/>
            <person name="Hosoyama A."/>
            <person name="Yamazoe A."/>
            <person name="Tsuda M."/>
            <person name="Fujita N."/>
            <person name="Kawai F."/>
        </authorList>
    </citation>
    <scope>NUCLEOTIDE SEQUENCE [LARGE SCALE GENOMIC DNA]</scope>
    <source>
        <strain evidence="6 7">203-1</strain>
    </source>
</reference>
<sequence>MINATGNRMTREIARQSKLAEQIEKLQIQVSTGKRLQRMSDDVVASKRIATIGKTQAAMDTWATNINTGKALAAQADGVLQSTSDLLTRARELTLNAASGTASPADRATIAAELSAIADQIDGLAATRDANGEPLFATGNARAMRFDSDTVFVPVPSAADALAVSGTSLSTFVRDAAAAVAAGDKTAMGGAMTALDTAINHTADQNAAIGLGAGRLERIGDSLAARGVTLADERSSVEDTDLSVAIAQLNAADLTLGAAQAAFAKINRQSLFDLLS</sequence>
<reference evidence="7" key="1">
    <citation type="submission" date="2015-11" db="EMBL/GenBank/DDBJ databases">
        <title>Complete genome sequence of a polyethylene glycol-degrading strain Sphingopyxis terrae strain 203-1 (NBRC 15098).</title>
        <authorList>
            <person name="Yoshiyuki O."/>
            <person name="Shouta N."/>
            <person name="Nagata Y."/>
            <person name="Numata M."/>
            <person name="Tsuchikane K."/>
            <person name="Hosoyama A."/>
            <person name="Yamazoe A."/>
            <person name="Tsuda M."/>
            <person name="Fujita N."/>
            <person name="Kawai F."/>
        </authorList>
    </citation>
    <scope>NUCLEOTIDE SEQUENCE [LARGE SCALE GENOMIC DNA]</scope>
    <source>
        <strain evidence="7">203-1</strain>
    </source>
</reference>
<evidence type="ECO:0000256" key="3">
    <source>
        <dbReference type="RuleBase" id="RU362073"/>
    </source>
</evidence>
<gene>
    <name evidence="6" type="ORF">AOA14_09635</name>
</gene>
<dbReference type="Gene3D" id="1.20.1330.10">
    <property type="entry name" value="f41 fragment of flagellin, N-terminal domain"/>
    <property type="match status" value="1"/>
</dbReference>
<evidence type="ECO:0000313" key="7">
    <source>
        <dbReference type="Proteomes" id="UP000076234"/>
    </source>
</evidence>
<comment type="similarity">
    <text evidence="1 3">Belongs to the bacterial flagellin family.</text>
</comment>
<dbReference type="GO" id="GO:0009288">
    <property type="term" value="C:bacterial-type flagellum"/>
    <property type="evidence" value="ECO:0007669"/>
    <property type="project" value="UniProtKB-SubCell"/>
</dbReference>
<dbReference type="GO" id="GO:0005198">
    <property type="term" value="F:structural molecule activity"/>
    <property type="evidence" value="ECO:0007669"/>
    <property type="project" value="UniProtKB-UniRule"/>
</dbReference>
<dbReference type="InterPro" id="IPR001492">
    <property type="entry name" value="Flagellin"/>
</dbReference>
<feature type="domain" description="Flagellin C-terminal" evidence="5">
    <location>
        <begin position="192"/>
        <end position="275"/>
    </location>
</feature>
<accession>A0A142VYH1</accession>
<dbReference type="RefSeq" id="WP_062901627.1">
    <property type="nucleotide sequence ID" value="NZ_CP013342.1"/>
</dbReference>
<comment type="function">
    <text evidence="3">Flagellin is the subunit protein which polymerizes to form the filaments of bacterial flagella.</text>
</comment>
<keyword evidence="3" id="KW-0964">Secreted</keyword>
<organism evidence="6 7">
    <name type="scientific">Sphingopyxis terrae subsp. terrae NBRC 15098</name>
    <dbReference type="NCBI Taxonomy" id="1219058"/>
    <lineage>
        <taxon>Bacteria</taxon>
        <taxon>Pseudomonadati</taxon>
        <taxon>Pseudomonadota</taxon>
        <taxon>Alphaproteobacteria</taxon>
        <taxon>Sphingomonadales</taxon>
        <taxon>Sphingomonadaceae</taxon>
        <taxon>Sphingopyxis</taxon>
    </lineage>
</organism>
<evidence type="ECO:0000256" key="1">
    <source>
        <dbReference type="ARBA" id="ARBA00005709"/>
    </source>
</evidence>